<accession>A0ABQ3PP64</accession>
<keyword evidence="2" id="KW-1185">Reference proteome</keyword>
<name>A0ABQ3PP64_9ACTN</name>
<comment type="caution">
    <text evidence="1">The sequence shown here is derived from an EMBL/GenBank/DDBJ whole genome shotgun (WGS) entry which is preliminary data.</text>
</comment>
<dbReference type="GeneID" id="94008116"/>
<reference evidence="1" key="1">
    <citation type="submission" date="2024-05" db="EMBL/GenBank/DDBJ databases">
        <title>Whole genome shotgun sequence of Streptomyces hydrogenans NBRC 13475.</title>
        <authorList>
            <person name="Komaki H."/>
            <person name="Tamura T."/>
        </authorList>
    </citation>
    <scope>NUCLEOTIDE SEQUENCE</scope>
    <source>
        <strain evidence="1">NBRC 13475</strain>
    </source>
</reference>
<dbReference type="Proteomes" id="UP001052739">
    <property type="component" value="Unassembled WGS sequence"/>
</dbReference>
<gene>
    <name evidence="1" type="ORF">Shyd_81870</name>
</gene>
<evidence type="ECO:0000313" key="1">
    <source>
        <dbReference type="EMBL" id="GHI26816.1"/>
    </source>
</evidence>
<proteinExistence type="predicted"/>
<sequence>MPALYILDIPEFEPILRTARIAGMAEEELDGYVKVSTAAPEIVLERRHTDVRPAVWFAALTGGLEGRIVRFDFDVLHLAEGVRP</sequence>
<dbReference type="EMBL" id="BNDW01000102">
    <property type="protein sequence ID" value="GHI26816.1"/>
    <property type="molecule type" value="Genomic_DNA"/>
</dbReference>
<evidence type="ECO:0000313" key="2">
    <source>
        <dbReference type="Proteomes" id="UP001052739"/>
    </source>
</evidence>
<organism evidence="1 2">
    <name type="scientific">Streptomyces hydrogenans</name>
    <dbReference type="NCBI Taxonomy" id="1873719"/>
    <lineage>
        <taxon>Bacteria</taxon>
        <taxon>Bacillati</taxon>
        <taxon>Actinomycetota</taxon>
        <taxon>Actinomycetes</taxon>
        <taxon>Kitasatosporales</taxon>
        <taxon>Streptomycetaceae</taxon>
        <taxon>Streptomyces</taxon>
    </lineage>
</organism>
<protein>
    <submittedName>
        <fullName evidence="1">Uncharacterized protein</fullName>
    </submittedName>
</protein>
<dbReference type="RefSeq" id="WP_043224005.1">
    <property type="nucleotide sequence ID" value="NZ_BNBS01000012.1"/>
</dbReference>